<dbReference type="EMBL" id="CAJOBO010006467">
    <property type="protein sequence ID" value="CAF4561693.1"/>
    <property type="molecule type" value="Genomic_DNA"/>
</dbReference>
<accession>A0A820WK83</accession>
<protein>
    <submittedName>
        <fullName evidence="1">Uncharacterized protein</fullName>
    </submittedName>
</protein>
<sequence length="25" mass="2699">MRCLGRIAFDVAVLLVVAPGLPPYQ</sequence>
<evidence type="ECO:0000313" key="3">
    <source>
        <dbReference type="Proteomes" id="UP000663873"/>
    </source>
</evidence>
<evidence type="ECO:0000313" key="2">
    <source>
        <dbReference type="EMBL" id="CAF4561693.1"/>
    </source>
</evidence>
<keyword evidence="3" id="KW-1185">Reference proteome</keyword>
<dbReference type="Proteomes" id="UP000663851">
    <property type="component" value="Unassembled WGS sequence"/>
</dbReference>
<organism evidence="1 3">
    <name type="scientific">Rotaria socialis</name>
    <dbReference type="NCBI Taxonomy" id="392032"/>
    <lineage>
        <taxon>Eukaryota</taxon>
        <taxon>Metazoa</taxon>
        <taxon>Spiralia</taxon>
        <taxon>Gnathifera</taxon>
        <taxon>Rotifera</taxon>
        <taxon>Eurotatoria</taxon>
        <taxon>Bdelloidea</taxon>
        <taxon>Philodinida</taxon>
        <taxon>Philodinidae</taxon>
        <taxon>Rotaria</taxon>
    </lineage>
</organism>
<proteinExistence type="predicted"/>
<reference evidence="1" key="1">
    <citation type="submission" date="2021-02" db="EMBL/GenBank/DDBJ databases">
        <authorList>
            <person name="Nowell W R."/>
        </authorList>
    </citation>
    <scope>NUCLEOTIDE SEQUENCE</scope>
</reference>
<gene>
    <name evidence="2" type="ORF">HFQ381_LOCUS31496</name>
    <name evidence="1" type="ORF">UJA718_LOCUS27478</name>
</gene>
<dbReference type="EMBL" id="CAJOBP010007640">
    <property type="protein sequence ID" value="CAF4518734.1"/>
    <property type="molecule type" value="Genomic_DNA"/>
</dbReference>
<name>A0A820WK83_9BILA</name>
<dbReference type="Proteomes" id="UP000663873">
    <property type="component" value="Unassembled WGS sequence"/>
</dbReference>
<evidence type="ECO:0000313" key="1">
    <source>
        <dbReference type="EMBL" id="CAF4518734.1"/>
    </source>
</evidence>
<dbReference type="AlphaFoldDB" id="A0A820WK83"/>
<feature type="non-terminal residue" evidence="1">
    <location>
        <position position="25"/>
    </location>
</feature>
<comment type="caution">
    <text evidence="1">The sequence shown here is derived from an EMBL/GenBank/DDBJ whole genome shotgun (WGS) entry which is preliminary data.</text>
</comment>